<feature type="site" description="Transition state stabilizer" evidence="3">
    <location>
        <position position="579"/>
    </location>
</feature>
<dbReference type="NCBIfam" id="NF007052">
    <property type="entry name" value="PRK09505.1-2"/>
    <property type="match status" value="1"/>
</dbReference>
<dbReference type="Proteomes" id="UP000190834">
    <property type="component" value="Unassembled WGS sequence"/>
</dbReference>
<dbReference type="PROSITE" id="PS51257">
    <property type="entry name" value="PROKAR_LIPOPROTEIN"/>
    <property type="match status" value="1"/>
</dbReference>
<evidence type="ECO:0000256" key="2">
    <source>
        <dbReference type="PIRSR" id="PIRSR036917-2"/>
    </source>
</evidence>
<dbReference type="PIRSF" id="PIRSF036917">
    <property type="entry name" value="Alph_amls_MalS"/>
    <property type="match status" value="1"/>
</dbReference>
<evidence type="ECO:0000313" key="6">
    <source>
        <dbReference type="EMBL" id="SKA11787.1"/>
    </source>
</evidence>
<dbReference type="OrthoDB" id="9805159at2"/>
<feature type="binding site" evidence="2">
    <location>
        <position position="474"/>
    </location>
    <ligand>
        <name>Ca(2+)</name>
        <dbReference type="ChEBI" id="CHEBI:29108"/>
    </ligand>
</feature>
<dbReference type="NCBIfam" id="NF007060">
    <property type="entry name" value="PRK09505.2-5"/>
    <property type="match status" value="1"/>
</dbReference>
<feature type="active site" description="Proton donor" evidence="1">
    <location>
        <position position="513"/>
    </location>
</feature>
<dbReference type="GO" id="GO:0009313">
    <property type="term" value="P:oligosaccharide catabolic process"/>
    <property type="evidence" value="ECO:0007669"/>
    <property type="project" value="InterPro"/>
</dbReference>
<dbReference type="NCBIfam" id="NF007057">
    <property type="entry name" value="PRK09505.2-2"/>
    <property type="match status" value="1"/>
</dbReference>
<dbReference type="Gene3D" id="3.20.20.80">
    <property type="entry name" value="Glycosidases"/>
    <property type="match status" value="2"/>
</dbReference>
<proteinExistence type="predicted"/>
<dbReference type="RefSeq" id="WP_078926826.1">
    <property type="nucleotide sequence ID" value="NZ_FUXB01000012.1"/>
</dbReference>
<accession>A0A1T4R7D2</accession>
<evidence type="ECO:0000259" key="5">
    <source>
        <dbReference type="SMART" id="SM00642"/>
    </source>
</evidence>
<reference evidence="7" key="1">
    <citation type="submission" date="2017-02" db="EMBL/GenBank/DDBJ databases">
        <authorList>
            <person name="Varghese N."/>
            <person name="Submissions S."/>
        </authorList>
    </citation>
    <scope>NUCLEOTIDE SEQUENCE [LARGE SCALE GENOMIC DNA]</scope>
    <source>
        <strain evidence="7">DSM 19608</strain>
    </source>
</reference>
<dbReference type="Pfam" id="PF00128">
    <property type="entry name" value="Alpha-amylase"/>
    <property type="match status" value="2"/>
</dbReference>
<dbReference type="SMART" id="SM00642">
    <property type="entry name" value="Aamy"/>
    <property type="match status" value="1"/>
</dbReference>
<sequence length="696" mass="78972">MKKTILALSIGVLSACSQLPEEALLLTIDNQKTAFKPNAQGLLIAEQKIDKGSYTLSISDAAQTCGTHFALSDEERIKFNQPLNMDNCAQESAIPLRIFRANTYQFELNPKTNQLMVKIKPQTSATSNFMSTCPVASDTPKTINVSQTFANGSVIRDALTGQTTTVNDGHITLQPGTTSQGLLLLEEVEAAPLAPFSWDNAIVYFVMTDRFYNGNPENDHSYGRSKDNQQEIATFHGGDLAGLTKKLDYIESLGVNAIWITSPLEQIHGWVGGGDKGDFKHYGYHGYYHQDWTKLDANMGTEEELRTFVDTAHQKGIRIIWDVVMNHTGYATLADMQTFGFGKLYLDDQEAKKILGEKWTDWQPKSGQSWHSFNDYINYRDSQAWEKWWGKAWIRTDIGNYDTPGYNDITMSLNYLPDLKTESTQKTGLPNFFHNKDTGAQDELKTPREHLITWLSDWVREYGIDGFRVDTAKHVEMEAWDQLKTSASQALAEWKQNHPDKALDDLPFWMTGEVWAHGVVKTPYFDHGFDSIINFEFQSEVAPKALTCFAHLDRDYKRYAESINNDPEFNVLSYLSSHDTALFWAARSRSIDDQKRAANALMLAPGAVQIYYGDEIARDFGPTGSDSHQGTRSSMPWEAIEGERLELLNHWQKLGEFRQRHPAVAKGKHITRQQEGYYAFERQYQDDKVLIVYTGE</sequence>
<evidence type="ECO:0000313" key="7">
    <source>
        <dbReference type="Proteomes" id="UP000190834"/>
    </source>
</evidence>
<dbReference type="GO" id="GO:0004556">
    <property type="term" value="F:alpha-amylase activity"/>
    <property type="evidence" value="ECO:0007669"/>
    <property type="project" value="InterPro"/>
</dbReference>
<feature type="disulfide bond" evidence="4">
    <location>
        <begin position="133"/>
        <end position="548"/>
    </location>
</feature>
<dbReference type="InterPro" id="IPR014635">
    <property type="entry name" value="A_amylase_MalS"/>
</dbReference>
<evidence type="ECO:0000256" key="4">
    <source>
        <dbReference type="PIRSR" id="PIRSR036917-4"/>
    </source>
</evidence>
<dbReference type="AlphaFoldDB" id="A0A1T4R7D2"/>
<dbReference type="GO" id="GO:0030980">
    <property type="term" value="P:alpha-glucan catabolic process"/>
    <property type="evidence" value="ECO:0007669"/>
    <property type="project" value="InterPro"/>
</dbReference>
<dbReference type="SUPFAM" id="SSF51445">
    <property type="entry name" value="(Trans)glycosidases"/>
    <property type="match status" value="1"/>
</dbReference>
<keyword evidence="4" id="KW-1015">Disulfide bond</keyword>
<dbReference type="PANTHER" id="PTHR10357:SF209">
    <property type="entry name" value="PERIPLASMIC ALPHA-AMYLASE"/>
    <property type="match status" value="1"/>
</dbReference>
<dbReference type="GeneID" id="70582353"/>
<evidence type="ECO:0000256" key="3">
    <source>
        <dbReference type="PIRSR" id="PIRSR036917-3"/>
    </source>
</evidence>
<dbReference type="InterPro" id="IPR017853">
    <property type="entry name" value="GH"/>
</dbReference>
<feature type="active site" description="Nucleophile" evidence="1">
    <location>
        <position position="470"/>
    </location>
</feature>
<keyword evidence="2" id="KW-0479">Metal-binding</keyword>
<comment type="cofactor">
    <cofactor evidence="2">
        <name>Ca(2+)</name>
        <dbReference type="ChEBI" id="CHEBI:29108"/>
    </cofactor>
    <text evidence="2">Binds 1 Ca(2+) ion per subunit.</text>
</comment>
<organism evidence="6 7">
    <name type="scientific">Vibrio cincinnatiensis DSM 19608</name>
    <dbReference type="NCBI Taxonomy" id="1123491"/>
    <lineage>
        <taxon>Bacteria</taxon>
        <taxon>Pseudomonadati</taxon>
        <taxon>Pseudomonadota</taxon>
        <taxon>Gammaproteobacteria</taxon>
        <taxon>Vibrionales</taxon>
        <taxon>Vibrionaceae</taxon>
        <taxon>Vibrio</taxon>
    </lineage>
</organism>
<dbReference type="GO" id="GO:0005509">
    <property type="term" value="F:calcium ion binding"/>
    <property type="evidence" value="ECO:0007669"/>
    <property type="project" value="InterPro"/>
</dbReference>
<dbReference type="InterPro" id="IPR006047">
    <property type="entry name" value="GH13_cat_dom"/>
</dbReference>
<evidence type="ECO:0000256" key="1">
    <source>
        <dbReference type="PIRSR" id="PIRSR036917-1"/>
    </source>
</evidence>
<dbReference type="STRING" id="1123491.SAMN02745782_02477"/>
<dbReference type="EMBL" id="FUXB01000012">
    <property type="protein sequence ID" value="SKA11787.1"/>
    <property type="molecule type" value="Genomic_DNA"/>
</dbReference>
<dbReference type="NCBIfam" id="NF007059">
    <property type="entry name" value="PRK09505.2-4"/>
    <property type="match status" value="1"/>
</dbReference>
<gene>
    <name evidence="6" type="ORF">SAMN02745782_02477</name>
</gene>
<keyword evidence="7" id="KW-1185">Reference proteome</keyword>
<protein>
    <submittedName>
        <fullName evidence="6">Alpha-amylase</fullName>
    </submittedName>
</protein>
<feature type="binding site" evidence="2">
    <location>
        <position position="326"/>
    </location>
    <ligand>
        <name>Ca(2+)</name>
        <dbReference type="ChEBI" id="CHEBI:29108"/>
    </ligand>
</feature>
<dbReference type="GO" id="GO:0042597">
    <property type="term" value="C:periplasmic space"/>
    <property type="evidence" value="ECO:0007669"/>
    <property type="project" value="InterPro"/>
</dbReference>
<keyword evidence="2" id="KW-0106">Calcium</keyword>
<dbReference type="SMR" id="A0A1T4R7D2"/>
<dbReference type="PANTHER" id="PTHR10357">
    <property type="entry name" value="ALPHA-AMYLASE FAMILY MEMBER"/>
    <property type="match status" value="1"/>
</dbReference>
<feature type="domain" description="Glycosyl hydrolase family 13 catalytic" evidence="5">
    <location>
        <begin position="205"/>
        <end position="658"/>
    </location>
</feature>
<name>A0A1T4R7D2_VIBCI</name>